<dbReference type="AlphaFoldDB" id="A0A848IB06"/>
<evidence type="ECO:0000256" key="1">
    <source>
        <dbReference type="SAM" id="MobiDB-lite"/>
    </source>
</evidence>
<organism evidence="2 3">
    <name type="scientific">Paraburkholderia polaris</name>
    <dbReference type="NCBI Taxonomy" id="2728848"/>
    <lineage>
        <taxon>Bacteria</taxon>
        <taxon>Pseudomonadati</taxon>
        <taxon>Pseudomonadota</taxon>
        <taxon>Betaproteobacteria</taxon>
        <taxon>Burkholderiales</taxon>
        <taxon>Burkholderiaceae</taxon>
        <taxon>Paraburkholderia</taxon>
    </lineage>
</organism>
<evidence type="ECO:0000313" key="2">
    <source>
        <dbReference type="EMBL" id="NML99657.1"/>
    </source>
</evidence>
<reference evidence="2 3" key="1">
    <citation type="submission" date="2020-04" db="EMBL/GenBank/DDBJ databases">
        <title>Paraburkholderia sp. RP-4-7 isolated from soil.</title>
        <authorList>
            <person name="Dahal R.H."/>
        </authorList>
    </citation>
    <scope>NUCLEOTIDE SEQUENCE [LARGE SCALE GENOMIC DNA]</scope>
    <source>
        <strain evidence="2 3">RP-4-7</strain>
    </source>
</reference>
<keyword evidence="3" id="KW-1185">Reference proteome</keyword>
<dbReference type="RefSeq" id="WP_169486630.1">
    <property type="nucleotide sequence ID" value="NZ_JABBGJ010000017.1"/>
</dbReference>
<gene>
    <name evidence="2" type="ORF">HHL24_17155</name>
</gene>
<comment type="caution">
    <text evidence="2">The sequence shown here is derived from an EMBL/GenBank/DDBJ whole genome shotgun (WGS) entry which is preliminary data.</text>
</comment>
<evidence type="ECO:0000313" key="3">
    <source>
        <dbReference type="Proteomes" id="UP000544134"/>
    </source>
</evidence>
<name>A0A848IB06_9BURK</name>
<dbReference type="EMBL" id="JABBGJ010000017">
    <property type="protein sequence ID" value="NML99657.1"/>
    <property type="molecule type" value="Genomic_DNA"/>
</dbReference>
<proteinExistence type="predicted"/>
<dbReference type="Proteomes" id="UP000544134">
    <property type="component" value="Unassembled WGS sequence"/>
</dbReference>
<protein>
    <submittedName>
        <fullName evidence="2">Uncharacterized protein</fullName>
    </submittedName>
</protein>
<accession>A0A848IB06</accession>
<feature type="region of interest" description="Disordered" evidence="1">
    <location>
        <begin position="1"/>
        <end position="21"/>
    </location>
</feature>
<sequence>MDERERLARNRAPYDPATPGESGTIHYALKTVLMGIRQACVIIRGVRISNETQDALESLERARHELDGFIRREDRNGR</sequence>